<dbReference type="PANTHER" id="PTHR31463:SF5">
    <property type="entry name" value="MACROPHAGE-EXPRESSED GENE 1 PROTEIN"/>
    <property type="match status" value="1"/>
</dbReference>
<dbReference type="InParanoid" id="A0A1U7SN04"/>
<keyword evidence="1" id="KW-0812">Transmembrane</keyword>
<sequence>MCPARAMWLWALLSMTVAVSTEPGFLACKRALNVSVLEVLPGGGWDNLQNVEMGRVLDLTYTQCRTTEDSEYLIPDGVDVIPLRESAVEVHSELIENWLSYTDAFAGSINAEASFLGILNGRFSDSNQQTKTHNVYDQTVTTRVQVRHHIYSVQAQPPFALHPALRSQLVDIGNLLENNRSRAAQYLAELLVLRYGTHVLTRLEAGASLIQEDQVKRTFVLDKVAQKSAVTASASVTFFSKVNVGIGASAQVQDELTKDYMENTVDSRVASHGSVPFYPGITLQKWQEGIPNHLVAIGRRGLPLSFFLTPEALPEQPVPTATVERAIRLYYAINTHPGCVNTDSSNFDFQANVDDGSCHAASTNFTFGGIFQECVGVSGEDVEALCQPYHTRNPLTGSFSCPAGFGSVPLHAEERTASQPRTECREQCYTCWLFFTCCQKVCGVRYYTTTVRFTASWCAASSSVPQGSGFLFGGLYSPGQENPIMGAPACPANFYPLQLFEGLKVCVSNDYEMATPFAVPFGGFFSCQAGNPLAGLRQGQSPGLLQDFFYQEAPTDYPMKCPKGYSQHKAYLSDGCQVMYCLQAGALFAKQLAPIKLPPFLRPPPPNISLVETILVQLNSSQAWVKLQGSRHWRPANTTDEQEMIQLFEAQSSSRLSGGAVAGIVVAMIMVLAAVIGVIYGTRRYKSRGYQELRSSCSAQESGRYESTAVAAPQISSA</sequence>
<reference evidence="5" key="1">
    <citation type="submission" date="2025-08" db="UniProtKB">
        <authorList>
            <consortium name="RefSeq"/>
        </authorList>
    </citation>
    <scope>IDENTIFICATION</scope>
</reference>
<evidence type="ECO:0000256" key="2">
    <source>
        <dbReference type="SAM" id="SignalP"/>
    </source>
</evidence>
<dbReference type="InterPro" id="IPR020864">
    <property type="entry name" value="MACPF"/>
</dbReference>
<dbReference type="GeneID" id="102382670"/>
<dbReference type="Pfam" id="PF01823">
    <property type="entry name" value="MACPF"/>
    <property type="match status" value="1"/>
</dbReference>
<accession>A0A1U7SN04</accession>
<dbReference type="KEGG" id="asn:102382670"/>
<gene>
    <name evidence="5" type="primary">LOC102382670</name>
</gene>
<dbReference type="RefSeq" id="XP_006033470.1">
    <property type="nucleotide sequence ID" value="XM_006033408.3"/>
</dbReference>
<keyword evidence="2" id="KW-0732">Signal</keyword>
<dbReference type="STRING" id="38654.A0A1U7SN04"/>
<keyword evidence="1" id="KW-0472">Membrane</keyword>
<dbReference type="GO" id="GO:0030670">
    <property type="term" value="C:phagocytic vesicle membrane"/>
    <property type="evidence" value="ECO:0007669"/>
    <property type="project" value="UniProtKB-SubCell"/>
</dbReference>
<organism evidence="4 5">
    <name type="scientific">Alligator sinensis</name>
    <name type="common">Chinese alligator</name>
    <dbReference type="NCBI Taxonomy" id="38654"/>
    <lineage>
        <taxon>Eukaryota</taxon>
        <taxon>Metazoa</taxon>
        <taxon>Chordata</taxon>
        <taxon>Craniata</taxon>
        <taxon>Vertebrata</taxon>
        <taxon>Euteleostomi</taxon>
        <taxon>Archelosauria</taxon>
        <taxon>Archosauria</taxon>
        <taxon>Crocodylia</taxon>
        <taxon>Alligatoridae</taxon>
        <taxon>Alligatorinae</taxon>
        <taxon>Alligator</taxon>
    </lineage>
</organism>
<protein>
    <submittedName>
        <fullName evidence="5">Macrophage-expressed gene 1 protein-like</fullName>
    </submittedName>
</protein>
<dbReference type="SMART" id="SM00457">
    <property type="entry name" value="MACPF"/>
    <property type="match status" value="1"/>
</dbReference>
<keyword evidence="4" id="KW-1185">Reference proteome</keyword>
<feature type="transmembrane region" description="Helical" evidence="1">
    <location>
        <begin position="656"/>
        <end position="680"/>
    </location>
</feature>
<dbReference type="CDD" id="cd22579">
    <property type="entry name" value="MPEG1_P2"/>
    <property type="match status" value="1"/>
</dbReference>
<name>A0A1U7SN04_ALLSI</name>
<keyword evidence="1" id="KW-1133">Transmembrane helix</keyword>
<dbReference type="OrthoDB" id="5950457at2759"/>
<feature type="chain" id="PRO_5010557189" evidence="2">
    <location>
        <begin position="22"/>
        <end position="718"/>
    </location>
</feature>
<dbReference type="Proteomes" id="UP000189705">
    <property type="component" value="Unplaced"/>
</dbReference>
<evidence type="ECO:0000259" key="3">
    <source>
        <dbReference type="PROSITE" id="PS51412"/>
    </source>
</evidence>
<dbReference type="PROSITE" id="PS51412">
    <property type="entry name" value="MACPF_2"/>
    <property type="match status" value="1"/>
</dbReference>
<dbReference type="PANTHER" id="PTHR31463">
    <property type="entry name" value="MACROPHAGE-EXPRESSED GENE 1 PROTEIN"/>
    <property type="match status" value="1"/>
</dbReference>
<evidence type="ECO:0000313" key="5">
    <source>
        <dbReference type="RefSeq" id="XP_006033470.1"/>
    </source>
</evidence>
<dbReference type="eggNOG" id="ENOG502QRKR">
    <property type="taxonomic scope" value="Eukaryota"/>
</dbReference>
<dbReference type="GO" id="GO:0002250">
    <property type="term" value="P:adaptive immune response"/>
    <property type="evidence" value="ECO:0007669"/>
    <property type="project" value="UniProtKB-KW"/>
</dbReference>
<dbReference type="AlphaFoldDB" id="A0A1U7SN04"/>
<dbReference type="GO" id="GO:0045087">
    <property type="term" value="P:innate immune response"/>
    <property type="evidence" value="ECO:0007669"/>
    <property type="project" value="UniProtKB-KW"/>
</dbReference>
<dbReference type="InterPro" id="IPR039707">
    <property type="entry name" value="MPEG1"/>
</dbReference>
<evidence type="ECO:0000256" key="1">
    <source>
        <dbReference type="SAM" id="Phobius"/>
    </source>
</evidence>
<feature type="domain" description="MACPF" evidence="3">
    <location>
        <begin position="11"/>
        <end position="338"/>
    </location>
</feature>
<dbReference type="GO" id="GO:0042742">
    <property type="term" value="P:defense response to bacterium"/>
    <property type="evidence" value="ECO:0007669"/>
    <property type="project" value="TreeGrafter"/>
</dbReference>
<feature type="signal peptide" evidence="2">
    <location>
        <begin position="1"/>
        <end position="21"/>
    </location>
</feature>
<evidence type="ECO:0000313" key="4">
    <source>
        <dbReference type="Proteomes" id="UP000189705"/>
    </source>
</evidence>
<proteinExistence type="predicted"/>